<dbReference type="SUPFAM" id="SSF55120">
    <property type="entry name" value="Pseudouridine synthase"/>
    <property type="match status" value="1"/>
</dbReference>
<comment type="similarity">
    <text evidence="1 4">Belongs to the pseudouridine synthase TruD family.</text>
</comment>
<dbReference type="NCBIfam" id="NF002155">
    <property type="entry name" value="PRK00984.1-4"/>
    <property type="match status" value="1"/>
</dbReference>
<evidence type="ECO:0000256" key="3">
    <source>
        <dbReference type="ARBA" id="ARBA00023235"/>
    </source>
</evidence>
<dbReference type="GeneID" id="83611657"/>
<proteinExistence type="inferred from homology"/>
<name>A0AAW7CQK1_9GAMM</name>
<keyword evidence="3 4" id="KW-0413">Isomerase</keyword>
<dbReference type="RefSeq" id="WP_286038860.1">
    <property type="nucleotide sequence ID" value="NZ_JASVWJ010000002.1"/>
</dbReference>
<dbReference type="HAMAP" id="MF_01082">
    <property type="entry name" value="TruD"/>
    <property type="match status" value="1"/>
</dbReference>
<dbReference type="PROSITE" id="PS01268">
    <property type="entry name" value="UPF0024"/>
    <property type="match status" value="1"/>
</dbReference>
<dbReference type="NCBIfam" id="TIGR00094">
    <property type="entry name" value="tRNA_TruD_broad"/>
    <property type="match status" value="1"/>
</dbReference>
<dbReference type="PANTHER" id="PTHR47811">
    <property type="entry name" value="TRNA PSEUDOURIDINE SYNTHASE D"/>
    <property type="match status" value="1"/>
</dbReference>
<feature type="domain" description="TRUD" evidence="5">
    <location>
        <begin position="156"/>
        <end position="304"/>
    </location>
</feature>
<feature type="binding site" evidence="4">
    <location>
        <position position="28"/>
    </location>
    <ligand>
        <name>substrate</name>
    </ligand>
</feature>
<evidence type="ECO:0000313" key="7">
    <source>
        <dbReference type="Proteomes" id="UP001224739"/>
    </source>
</evidence>
<dbReference type="InterPro" id="IPR050170">
    <property type="entry name" value="TruD_pseudoU_synthase"/>
</dbReference>
<dbReference type="InterPro" id="IPR042214">
    <property type="entry name" value="TruD_catalytic"/>
</dbReference>
<dbReference type="FunFam" id="3.30.2350.20:FF:000001">
    <property type="entry name" value="tRNA pseudouridine synthase D"/>
    <property type="match status" value="1"/>
</dbReference>
<organism evidence="6 7">
    <name type="scientific">Proteus faecis</name>
    <dbReference type="NCBI Taxonomy" id="2050967"/>
    <lineage>
        <taxon>Bacteria</taxon>
        <taxon>Pseudomonadati</taxon>
        <taxon>Pseudomonadota</taxon>
        <taxon>Gammaproteobacteria</taxon>
        <taxon>Enterobacterales</taxon>
        <taxon>Morganellaceae</taxon>
        <taxon>Proteus</taxon>
    </lineage>
</organism>
<reference evidence="6" key="1">
    <citation type="submission" date="2023-06" db="EMBL/GenBank/DDBJ databases">
        <title>Acute promotion of culturable opportunistic pathogens and persistent increase of antibiotic resistance following antibiotic exposure in mouse gut microbiota.</title>
        <authorList>
            <person name="Li L."/>
            <person name="Wang B."/>
            <person name="Sun Y."/>
            <person name="Wang M."/>
            <person name="Xu H."/>
        </authorList>
    </citation>
    <scope>NUCLEOTIDE SEQUENCE</scope>
    <source>
        <strain evidence="6">EPA10_1</strain>
    </source>
</reference>
<comment type="function">
    <text evidence="4">Responsible for synthesis of pseudouridine from uracil-13 in transfer RNAs.</text>
</comment>
<comment type="catalytic activity">
    <reaction evidence="4">
        <text>uridine(13) in tRNA = pseudouridine(13) in tRNA</text>
        <dbReference type="Rhea" id="RHEA:42540"/>
        <dbReference type="Rhea" id="RHEA-COMP:10105"/>
        <dbReference type="Rhea" id="RHEA-COMP:10106"/>
        <dbReference type="ChEBI" id="CHEBI:65314"/>
        <dbReference type="ChEBI" id="CHEBI:65315"/>
        <dbReference type="EC" id="5.4.99.27"/>
    </reaction>
</comment>
<dbReference type="EMBL" id="JASVWL010000002">
    <property type="protein sequence ID" value="MDL5354295.1"/>
    <property type="molecule type" value="Genomic_DNA"/>
</dbReference>
<keyword evidence="2 4" id="KW-0819">tRNA processing</keyword>
<dbReference type="InterPro" id="IPR020103">
    <property type="entry name" value="PsdUridine_synth_cat_dom_sf"/>
</dbReference>
<dbReference type="GO" id="GO:0031119">
    <property type="term" value="P:tRNA pseudouridine synthesis"/>
    <property type="evidence" value="ECO:0007669"/>
    <property type="project" value="UniProtKB-UniRule"/>
</dbReference>
<sequence length="351" mass="39894">MSDLLPELHWLHGKPQATGLLKSIPEDFIVCEDLGFTLDGEGEHVMVKIRKTGCNTAFVAEKLAKFVGIHPRDASYAGLKDRNAVTEQWFCLRMPGKEMPDFSQLVLEGCEILETTRQQRKLRIGTLKGNHFRLVLREISDRDFVDTRLTQIKAKGIPNYFGAQRFGRNGDNLRQVMRWATDEIRVKERGKRSFYLSAARSAMFNHLVSKRLECDLYSKVILGDAMQLHGRGSWFVVDEAELAQTQIRYEEHDVHITAPLPGKGDLGTQSQALDFETENLAEYEAFWSLARQERVDNTRRAINVLPENMSWSWLDDTTVSLSFFLPAGSFATSVVRELILLGNDDAENIGE</sequence>
<gene>
    <name evidence="4 6" type="primary">truD</name>
    <name evidence="6" type="ORF">QSH02_05485</name>
</gene>
<dbReference type="Pfam" id="PF01142">
    <property type="entry name" value="TruD"/>
    <property type="match status" value="2"/>
</dbReference>
<dbReference type="GO" id="GO:0160150">
    <property type="term" value="F:tRNA pseudouridine(13) synthase activity"/>
    <property type="evidence" value="ECO:0007669"/>
    <property type="project" value="UniProtKB-EC"/>
</dbReference>
<dbReference type="PANTHER" id="PTHR47811:SF1">
    <property type="entry name" value="TRNA PSEUDOURIDINE SYNTHASE D"/>
    <property type="match status" value="1"/>
</dbReference>
<dbReference type="CDD" id="cd02575">
    <property type="entry name" value="PseudoU_synth_EcTruD"/>
    <property type="match status" value="1"/>
</dbReference>
<dbReference type="GO" id="GO:0003723">
    <property type="term" value="F:RNA binding"/>
    <property type="evidence" value="ECO:0007669"/>
    <property type="project" value="InterPro"/>
</dbReference>
<evidence type="ECO:0000256" key="2">
    <source>
        <dbReference type="ARBA" id="ARBA00022694"/>
    </source>
</evidence>
<evidence type="ECO:0000256" key="1">
    <source>
        <dbReference type="ARBA" id="ARBA00007953"/>
    </source>
</evidence>
<dbReference type="InterPro" id="IPR011760">
    <property type="entry name" value="PsdUridine_synth_TruD_insert"/>
</dbReference>
<protein>
    <recommendedName>
        <fullName evidence="4">tRNA pseudouridine synthase D</fullName>
        <ecNumber evidence="4">5.4.99.27</ecNumber>
    </recommendedName>
    <alternativeName>
        <fullName evidence="4">tRNA pseudouridine(13) synthase</fullName>
    </alternativeName>
    <alternativeName>
        <fullName evidence="4">tRNA pseudouridylate synthase D</fullName>
    </alternativeName>
    <alternativeName>
        <fullName evidence="4">tRNA-uridine isomerase D</fullName>
    </alternativeName>
</protein>
<evidence type="ECO:0000313" key="6">
    <source>
        <dbReference type="EMBL" id="MDL5354295.1"/>
    </source>
</evidence>
<dbReference type="InterPro" id="IPR001656">
    <property type="entry name" value="PsdUridine_synth_TruD"/>
</dbReference>
<dbReference type="PROSITE" id="PS50984">
    <property type="entry name" value="TRUD"/>
    <property type="match status" value="1"/>
</dbReference>
<feature type="binding site" evidence="4">
    <location>
        <position position="130"/>
    </location>
    <ligand>
        <name>substrate</name>
    </ligand>
</feature>
<evidence type="ECO:0000256" key="4">
    <source>
        <dbReference type="HAMAP-Rule" id="MF_01082"/>
    </source>
</evidence>
<dbReference type="InterPro" id="IPR020119">
    <property type="entry name" value="PsdUridine_synth_TruD_CS"/>
</dbReference>
<evidence type="ECO:0000259" key="5">
    <source>
        <dbReference type="PROSITE" id="PS50984"/>
    </source>
</evidence>
<dbReference type="InterPro" id="IPR043165">
    <property type="entry name" value="TruD_insert_sf"/>
</dbReference>
<dbReference type="Gene3D" id="3.30.2350.20">
    <property type="entry name" value="TruD, catalytic domain"/>
    <property type="match status" value="1"/>
</dbReference>
<dbReference type="Proteomes" id="UP001224739">
    <property type="component" value="Unassembled WGS sequence"/>
</dbReference>
<accession>A0AAW7CQK1</accession>
<feature type="active site" description="Nucleophile" evidence="4">
    <location>
        <position position="81"/>
    </location>
</feature>
<dbReference type="GO" id="GO:0005829">
    <property type="term" value="C:cytosol"/>
    <property type="evidence" value="ECO:0007669"/>
    <property type="project" value="TreeGrafter"/>
</dbReference>
<dbReference type="AlphaFoldDB" id="A0AAW7CQK1"/>
<dbReference type="EC" id="5.4.99.27" evidence="4"/>
<feature type="binding site" evidence="4">
    <location>
        <position position="330"/>
    </location>
    <ligand>
        <name>substrate</name>
    </ligand>
</feature>
<dbReference type="Gene3D" id="3.30.2340.10">
    <property type="entry name" value="TruD, insertion domain"/>
    <property type="match status" value="1"/>
</dbReference>
<comment type="caution">
    <text evidence="6">The sequence shown here is derived from an EMBL/GenBank/DDBJ whole genome shotgun (WGS) entry which is preliminary data.</text>
</comment>